<dbReference type="GO" id="GO:0031146">
    <property type="term" value="P:SCF-dependent proteasomal ubiquitin-dependent protein catabolic process"/>
    <property type="evidence" value="ECO:0007669"/>
    <property type="project" value="TreeGrafter"/>
</dbReference>
<feature type="region of interest" description="Disordered" evidence="1">
    <location>
        <begin position="28"/>
        <end position="136"/>
    </location>
</feature>
<comment type="caution">
    <text evidence="3">The sequence shown here is derived from an EMBL/GenBank/DDBJ whole genome shotgun (WGS) entry which is preliminary data.</text>
</comment>
<dbReference type="InterPro" id="IPR032675">
    <property type="entry name" value="LRR_dom_sf"/>
</dbReference>
<proteinExistence type="predicted"/>
<dbReference type="EMBL" id="MU150292">
    <property type="protein sequence ID" value="KAF9460918.1"/>
    <property type="molecule type" value="Genomic_DNA"/>
</dbReference>
<dbReference type="SUPFAM" id="SSF52047">
    <property type="entry name" value="RNI-like"/>
    <property type="match status" value="1"/>
</dbReference>
<feature type="domain" description="DNA repair protein rhp7 treble clef" evidence="2">
    <location>
        <begin position="156"/>
        <end position="194"/>
    </location>
</feature>
<protein>
    <recommendedName>
        <fullName evidence="2">DNA repair protein rhp7 treble clef domain-containing protein</fullName>
    </recommendedName>
</protein>
<dbReference type="OrthoDB" id="421226at2759"/>
<gene>
    <name evidence="3" type="ORF">BDZ94DRAFT_1265054</name>
</gene>
<dbReference type="GO" id="GO:0019005">
    <property type="term" value="C:SCF ubiquitin ligase complex"/>
    <property type="evidence" value="ECO:0007669"/>
    <property type="project" value="TreeGrafter"/>
</dbReference>
<reference evidence="3" key="1">
    <citation type="submission" date="2020-11" db="EMBL/GenBank/DDBJ databases">
        <authorList>
            <consortium name="DOE Joint Genome Institute"/>
            <person name="Ahrendt S."/>
            <person name="Riley R."/>
            <person name="Andreopoulos W."/>
            <person name="Labutti K."/>
            <person name="Pangilinan J."/>
            <person name="Ruiz-Duenas F.J."/>
            <person name="Barrasa J.M."/>
            <person name="Sanchez-Garcia M."/>
            <person name="Camarero S."/>
            <person name="Miyauchi S."/>
            <person name="Serrano A."/>
            <person name="Linde D."/>
            <person name="Babiker R."/>
            <person name="Drula E."/>
            <person name="Ayuso-Fernandez I."/>
            <person name="Pacheco R."/>
            <person name="Padilla G."/>
            <person name="Ferreira P."/>
            <person name="Barriuso J."/>
            <person name="Kellner H."/>
            <person name="Castanera R."/>
            <person name="Alfaro M."/>
            <person name="Ramirez L."/>
            <person name="Pisabarro A.G."/>
            <person name="Kuo A."/>
            <person name="Tritt A."/>
            <person name="Lipzen A."/>
            <person name="He G."/>
            <person name="Yan M."/>
            <person name="Ng V."/>
            <person name="Cullen D."/>
            <person name="Martin F."/>
            <person name="Rosso M.-N."/>
            <person name="Henrissat B."/>
            <person name="Hibbett D."/>
            <person name="Martinez A.T."/>
            <person name="Grigoriev I.V."/>
        </authorList>
    </citation>
    <scope>NUCLEOTIDE SEQUENCE</scope>
    <source>
        <strain evidence="3">CBS 247.69</strain>
    </source>
</reference>
<feature type="non-terminal residue" evidence="3">
    <location>
        <position position="1"/>
    </location>
</feature>
<evidence type="ECO:0000313" key="3">
    <source>
        <dbReference type="EMBL" id="KAF9460918.1"/>
    </source>
</evidence>
<evidence type="ECO:0000256" key="1">
    <source>
        <dbReference type="SAM" id="MobiDB-lite"/>
    </source>
</evidence>
<dbReference type="Proteomes" id="UP000807353">
    <property type="component" value="Unassembled WGS sequence"/>
</dbReference>
<organism evidence="3 4">
    <name type="scientific">Collybia nuda</name>
    <dbReference type="NCBI Taxonomy" id="64659"/>
    <lineage>
        <taxon>Eukaryota</taxon>
        <taxon>Fungi</taxon>
        <taxon>Dikarya</taxon>
        <taxon>Basidiomycota</taxon>
        <taxon>Agaricomycotina</taxon>
        <taxon>Agaricomycetes</taxon>
        <taxon>Agaricomycetidae</taxon>
        <taxon>Agaricales</taxon>
        <taxon>Tricholomatineae</taxon>
        <taxon>Clitocybaceae</taxon>
        <taxon>Collybia</taxon>
    </lineage>
</organism>
<dbReference type="PANTHER" id="PTHR13318">
    <property type="entry name" value="PARTNER OF PAIRED, ISOFORM B-RELATED"/>
    <property type="match status" value="1"/>
</dbReference>
<feature type="compositionally biased region" description="Basic residues" evidence="1">
    <location>
        <begin position="114"/>
        <end position="124"/>
    </location>
</feature>
<keyword evidence="4" id="KW-1185">Reference proteome</keyword>
<accession>A0A9P5Y239</accession>
<evidence type="ECO:0000259" key="2">
    <source>
        <dbReference type="Pfam" id="PF23550"/>
    </source>
</evidence>
<name>A0A9P5Y239_9AGAR</name>
<sequence>MSGSNNVRGPTSALTEFLREAGITATTVARRAATRNQEPVAGPSRTRADNEGDQEQAEDLVDANEATPRRPRTWTARGDDGYASDNLDEPEDEEKPTPATKKRKLTKAAEAKLKAKAKKNAKKGTKGDDDDNDSEEDAYTALSKSLWTNSSAKPPVGNFENCAKCEKQFTVTKYTMAANPGPGFLCHQCAKASGADPFKKPAAPKKRKAAADKRTIVNFEEKRFPALVTICIQLITKHINDVEALGDIGTLNMEAISKALSKNRGLTPENANLFYDVSNTTLTLFDATNLPSPSLTTLAYLNPNLTKLRLDFCGHLDDTAMGTFTTSLPSLTHIDLLGPFLVRVDAWKAFISAHPSLEVFLITQSPRFDLSCIQALNEHCGASLTALRLKEVGKLDDAFLGEIAKIAEKGAGRLRFLDLSDPMTSCSEEAMIELLRLAGPALRSLDVSGHDLLTDTFLTEGLGAYTLILEELTLSHLQELTDAGVAAFFDAWKGQPLTKLDMGRNHELQSDALMALLRHSGKSLEVLSINGWKAVGESALRLMCKLGLELRKVDVGWCREMDDFVVKDWMEGDGSASSGCRKLQEIKVWGCNKITTRCPKKKGISIYGIESHTVI</sequence>
<evidence type="ECO:0000313" key="4">
    <source>
        <dbReference type="Proteomes" id="UP000807353"/>
    </source>
</evidence>
<dbReference type="Gene3D" id="3.80.10.10">
    <property type="entry name" value="Ribonuclease Inhibitor"/>
    <property type="match status" value="2"/>
</dbReference>
<dbReference type="Pfam" id="PF23550">
    <property type="entry name" value="zf_Tbcl_Rhp7"/>
    <property type="match status" value="1"/>
</dbReference>
<dbReference type="InterPro" id="IPR056451">
    <property type="entry name" value="Znf_Tbcl_Rhp7"/>
</dbReference>
<feature type="compositionally biased region" description="Acidic residues" evidence="1">
    <location>
        <begin position="51"/>
        <end position="62"/>
    </location>
</feature>
<dbReference type="AlphaFoldDB" id="A0A9P5Y239"/>